<reference evidence="1 2" key="1">
    <citation type="submission" date="2020-08" db="EMBL/GenBank/DDBJ databases">
        <title>Genome sequence of Rhodobacteraceae bacterium Lw-13e.</title>
        <authorList>
            <person name="Poehlein A."/>
            <person name="Wolter L."/>
            <person name="Daniel R."/>
            <person name="Brinkhoff T."/>
        </authorList>
    </citation>
    <scope>NUCLEOTIDE SEQUENCE [LARGE SCALE GENOMIC DNA]</scope>
    <source>
        <strain evidence="1 2">Lw-13e</strain>
    </source>
</reference>
<protein>
    <submittedName>
        <fullName evidence="1">Uncharacterized protein</fullName>
    </submittedName>
</protein>
<sequence length="245" mass="26424">MTRVAQIWRHPIKGIGAESLESVMLAANLPMPGDRAWAFGVGDTQDTGAWQRCSNFARGCHGPQLMAITAQSLDDGRIALDHPQAGPLTINPSQDTAKLTAWLTPLWPAARPALSRLIPAPAEGMSDADYACLSVLGTASLAALSQDCGKPLDPRRFRGNLWLDGLAPFDELDLIGRRLQIGTAVLEVVEPIDRCRATQVDPETGEEDTEVLRTLRKTRGHIDFGVKARVLEPGHVALNAEVGIL</sequence>
<dbReference type="Pfam" id="PF03473">
    <property type="entry name" value="MOSC"/>
    <property type="match status" value="1"/>
</dbReference>
<dbReference type="Proteomes" id="UP000283786">
    <property type="component" value="Chromosome"/>
</dbReference>
<dbReference type="InterPro" id="IPR052716">
    <property type="entry name" value="MOSC_domain"/>
</dbReference>
<dbReference type="GO" id="GO:0003824">
    <property type="term" value="F:catalytic activity"/>
    <property type="evidence" value="ECO:0007669"/>
    <property type="project" value="InterPro"/>
</dbReference>
<keyword evidence="2" id="KW-1185">Reference proteome</keyword>
<dbReference type="PANTHER" id="PTHR36930">
    <property type="entry name" value="METAL-SULFUR CLUSTER BIOSYNTHESIS PROTEINS YUAD-RELATED"/>
    <property type="match status" value="1"/>
</dbReference>
<dbReference type="InterPro" id="IPR011037">
    <property type="entry name" value="Pyrv_Knase-like_insert_dom_sf"/>
</dbReference>
<accession>A0A418SKJ9</accession>
<evidence type="ECO:0000313" key="2">
    <source>
        <dbReference type="Proteomes" id="UP000283786"/>
    </source>
</evidence>
<dbReference type="KEGG" id="palw:PSAL_019930"/>
<dbReference type="InterPro" id="IPR005303">
    <property type="entry name" value="MOCOS_middle"/>
</dbReference>
<dbReference type="EMBL" id="CP060436">
    <property type="protein sequence ID" value="QPM90753.1"/>
    <property type="molecule type" value="Genomic_DNA"/>
</dbReference>
<dbReference type="InterPro" id="IPR005302">
    <property type="entry name" value="MoCF_Sase_C"/>
</dbReference>
<evidence type="ECO:0000313" key="1">
    <source>
        <dbReference type="EMBL" id="QPM90753.1"/>
    </source>
</evidence>
<dbReference type="OrthoDB" id="581532at2"/>
<dbReference type="GO" id="GO:0030170">
    <property type="term" value="F:pyridoxal phosphate binding"/>
    <property type="evidence" value="ECO:0007669"/>
    <property type="project" value="InterPro"/>
</dbReference>
<dbReference type="RefSeq" id="WP_119837892.1">
    <property type="nucleotide sequence ID" value="NZ_CP060436.1"/>
</dbReference>
<name>A0A418SKJ9_9RHOB</name>
<dbReference type="SUPFAM" id="SSF50800">
    <property type="entry name" value="PK beta-barrel domain-like"/>
    <property type="match status" value="1"/>
</dbReference>
<dbReference type="Gene3D" id="2.40.33.20">
    <property type="entry name" value="PK beta-barrel domain-like"/>
    <property type="match status" value="1"/>
</dbReference>
<dbReference type="GO" id="GO:0030151">
    <property type="term" value="F:molybdenum ion binding"/>
    <property type="evidence" value="ECO:0007669"/>
    <property type="project" value="InterPro"/>
</dbReference>
<dbReference type="Pfam" id="PF03476">
    <property type="entry name" value="MOSC_N"/>
    <property type="match status" value="1"/>
</dbReference>
<organism evidence="1 2">
    <name type="scientific">Pseudooceanicola algae</name>
    <dbReference type="NCBI Taxonomy" id="1537215"/>
    <lineage>
        <taxon>Bacteria</taxon>
        <taxon>Pseudomonadati</taxon>
        <taxon>Pseudomonadota</taxon>
        <taxon>Alphaproteobacteria</taxon>
        <taxon>Rhodobacterales</taxon>
        <taxon>Paracoccaceae</taxon>
        <taxon>Pseudooceanicola</taxon>
    </lineage>
</organism>
<gene>
    <name evidence="1" type="ORF">PSAL_019930</name>
</gene>
<dbReference type="PANTHER" id="PTHR36930:SF1">
    <property type="entry name" value="MOSC DOMAIN-CONTAINING PROTEIN"/>
    <property type="match status" value="1"/>
</dbReference>
<dbReference type="PROSITE" id="PS51340">
    <property type="entry name" value="MOSC"/>
    <property type="match status" value="1"/>
</dbReference>
<dbReference type="AlphaFoldDB" id="A0A418SKJ9"/>
<proteinExistence type="predicted"/>